<comment type="caution">
    <text evidence="4">The sequence shown here is derived from an EMBL/GenBank/DDBJ whole genome shotgun (WGS) entry which is preliminary data.</text>
</comment>
<name>A0A4Z0FE10_9GAMM</name>
<dbReference type="InterPro" id="IPR036366">
    <property type="entry name" value="PGBDSf"/>
</dbReference>
<dbReference type="InterPro" id="IPR043426">
    <property type="entry name" value="MltB-like"/>
</dbReference>
<dbReference type="InterPro" id="IPR011970">
    <property type="entry name" value="MltB_2"/>
</dbReference>
<dbReference type="Gene3D" id="1.10.8.350">
    <property type="entry name" value="Bacterial muramidase"/>
    <property type="match status" value="1"/>
</dbReference>
<dbReference type="Pfam" id="PF13406">
    <property type="entry name" value="SLT_2"/>
    <property type="match status" value="1"/>
</dbReference>
<feature type="signal peptide" evidence="1">
    <location>
        <begin position="1"/>
        <end position="23"/>
    </location>
</feature>
<dbReference type="GO" id="GO:0009253">
    <property type="term" value="P:peptidoglycan catabolic process"/>
    <property type="evidence" value="ECO:0007669"/>
    <property type="project" value="TreeGrafter"/>
</dbReference>
<keyword evidence="1" id="KW-0732">Signal</keyword>
<gene>
    <name evidence="4" type="ORF">E4680_01895</name>
</gene>
<feature type="chain" id="PRO_5021404653" evidence="1">
    <location>
        <begin position="24"/>
        <end position="416"/>
    </location>
</feature>
<keyword evidence="5" id="KW-1185">Reference proteome</keyword>
<proteinExistence type="predicted"/>
<dbReference type="GO" id="GO:0008933">
    <property type="term" value="F:peptidoglycan lytic transglycosylase activity"/>
    <property type="evidence" value="ECO:0007669"/>
    <property type="project" value="TreeGrafter"/>
</dbReference>
<accession>A0A4Z0FE10</accession>
<dbReference type="SUPFAM" id="SSF47090">
    <property type="entry name" value="PGBD-like"/>
    <property type="match status" value="1"/>
</dbReference>
<feature type="domain" description="Transglycosylase SLT" evidence="3">
    <location>
        <begin position="27"/>
        <end position="319"/>
    </location>
</feature>
<dbReference type="OrthoDB" id="9772911at2"/>
<dbReference type="Pfam" id="PF01471">
    <property type="entry name" value="PG_binding_1"/>
    <property type="match status" value="1"/>
</dbReference>
<dbReference type="Gene3D" id="1.10.530.10">
    <property type="match status" value="1"/>
</dbReference>
<dbReference type="SUPFAM" id="SSF53955">
    <property type="entry name" value="Lysozyme-like"/>
    <property type="match status" value="1"/>
</dbReference>
<dbReference type="Proteomes" id="UP000297890">
    <property type="component" value="Unassembled WGS sequence"/>
</dbReference>
<dbReference type="CDD" id="cd13399">
    <property type="entry name" value="Slt35-like"/>
    <property type="match status" value="1"/>
</dbReference>
<evidence type="ECO:0000313" key="4">
    <source>
        <dbReference type="EMBL" id="TFZ83758.1"/>
    </source>
</evidence>
<dbReference type="PANTHER" id="PTHR30163:SF8">
    <property type="entry name" value="LYTIC MUREIN TRANSGLYCOSYLASE"/>
    <property type="match status" value="1"/>
</dbReference>
<protein>
    <submittedName>
        <fullName evidence="4">Lytic murein transglycosylase</fullName>
    </submittedName>
</protein>
<dbReference type="PROSITE" id="PS51257">
    <property type="entry name" value="PROKAR_LIPOPROTEIN"/>
    <property type="match status" value="1"/>
</dbReference>
<evidence type="ECO:0000313" key="5">
    <source>
        <dbReference type="Proteomes" id="UP000297890"/>
    </source>
</evidence>
<evidence type="ECO:0000256" key="1">
    <source>
        <dbReference type="SAM" id="SignalP"/>
    </source>
</evidence>
<dbReference type="InterPro" id="IPR023346">
    <property type="entry name" value="Lysozyme-like_dom_sf"/>
</dbReference>
<dbReference type="EMBL" id="SRIO01000002">
    <property type="protein sequence ID" value="TFZ83758.1"/>
    <property type="molecule type" value="Genomic_DNA"/>
</dbReference>
<reference evidence="4 5" key="1">
    <citation type="journal article" date="2019" name="ISME J.">
        <title>Candidatus Macondimonas diazotrophica, a novel gammaproteobacterial genus dominating crude-oil-contaminated coastal sediments.</title>
        <authorList>
            <person name="Karthikeyan S."/>
            <person name="Konstantinidis K."/>
        </authorList>
    </citation>
    <scope>NUCLEOTIDE SEQUENCE [LARGE SCALE GENOMIC DNA]</scope>
    <source>
        <strain evidence="4 5">KTK01</strain>
    </source>
</reference>
<dbReference type="InterPro" id="IPR002477">
    <property type="entry name" value="Peptidoglycan-bd-like"/>
</dbReference>
<feature type="domain" description="Peptidoglycan binding-like" evidence="2">
    <location>
        <begin position="341"/>
        <end position="394"/>
    </location>
</feature>
<evidence type="ECO:0000259" key="3">
    <source>
        <dbReference type="Pfam" id="PF13406"/>
    </source>
</evidence>
<organism evidence="4 5">
    <name type="scientific">Candidatus Macondimonas diazotrophica</name>
    <dbReference type="NCBI Taxonomy" id="2305248"/>
    <lineage>
        <taxon>Bacteria</taxon>
        <taxon>Pseudomonadati</taxon>
        <taxon>Pseudomonadota</taxon>
        <taxon>Gammaproteobacteria</taxon>
        <taxon>Chromatiales</taxon>
        <taxon>Ectothiorhodospiraceae</taxon>
        <taxon>Candidatus Macondimonas</taxon>
    </lineage>
</organism>
<sequence>MYKQLIVILMASLLACMSGVGSASDSFAVCLSDLRNQARQAGVRSETLATAFATIKERPDVVRTDRGGQSEFVSTFWNYLERSISPTRLQNGQALLEQHRPLLMRLHAEYGVPPEYLVALWGLETNFGNYFGDIPTLDALATLACDARRSRMFSRQFVDAVAMVDEGRLNLADLRGSWAGAMGHAQFMPTTMRHYAVDYDRDGRIDLWRSLPDALGSAANYLSRMGWRPGDRWGEEVMVRDPAVLAYGGYRQRKPVEQWNQLGVRRLDGSRLPERADSVSLLAPAGKRGPIFITYPNFRVIMRWNASTSYVLAVGLLADRLAGGEPLHAKAPRVTRYRRADGREIQRHLQLLGYNITSIDGVVGGETRAAIHAFLRDAQLPLDGEPDDELLGALRSASKRAGFSVPLDETDMTASP</sequence>
<dbReference type="NCBIfam" id="TIGR02283">
    <property type="entry name" value="MltB_2"/>
    <property type="match status" value="1"/>
</dbReference>
<dbReference type="AlphaFoldDB" id="A0A4Z0FE10"/>
<dbReference type="Gene3D" id="1.10.101.10">
    <property type="entry name" value="PGBD-like superfamily/PGBD"/>
    <property type="match status" value="1"/>
</dbReference>
<dbReference type="InterPro" id="IPR031304">
    <property type="entry name" value="SLT_2"/>
</dbReference>
<evidence type="ECO:0000259" key="2">
    <source>
        <dbReference type="Pfam" id="PF01471"/>
    </source>
</evidence>
<dbReference type="PANTHER" id="PTHR30163">
    <property type="entry name" value="MEMBRANE-BOUND LYTIC MUREIN TRANSGLYCOSYLASE B"/>
    <property type="match status" value="1"/>
</dbReference>
<dbReference type="InterPro" id="IPR036365">
    <property type="entry name" value="PGBD-like_sf"/>
</dbReference>